<evidence type="ECO:0000256" key="4">
    <source>
        <dbReference type="ARBA" id="ARBA00023273"/>
    </source>
</evidence>
<gene>
    <name evidence="7" type="ORF">N0F65_011467</name>
</gene>
<evidence type="ECO:0000256" key="1">
    <source>
        <dbReference type="ARBA" id="ARBA00004138"/>
    </source>
</evidence>
<dbReference type="Pfam" id="PF00400">
    <property type="entry name" value="WD40"/>
    <property type="match status" value="1"/>
</dbReference>
<dbReference type="EMBL" id="DAKRPA010000018">
    <property type="protein sequence ID" value="DBA03566.1"/>
    <property type="molecule type" value="Genomic_DNA"/>
</dbReference>
<dbReference type="SMART" id="SM00320">
    <property type="entry name" value="WD40"/>
    <property type="match status" value="8"/>
</dbReference>
<keyword evidence="3" id="KW-0677">Repeat</keyword>
<dbReference type="PANTHER" id="PTHR13720:SF13">
    <property type="entry name" value="CILIA- AND FLAGELLA-ASSOCIATED PROTEIN 251"/>
    <property type="match status" value="1"/>
</dbReference>
<evidence type="ECO:0000256" key="3">
    <source>
        <dbReference type="ARBA" id="ARBA00022737"/>
    </source>
</evidence>
<dbReference type="SUPFAM" id="SSF50998">
    <property type="entry name" value="Quinoprotein alcohol dehydrogenase-like"/>
    <property type="match status" value="1"/>
</dbReference>
<organism evidence="7 8">
    <name type="scientific">Lagenidium giganteum</name>
    <dbReference type="NCBI Taxonomy" id="4803"/>
    <lineage>
        <taxon>Eukaryota</taxon>
        <taxon>Sar</taxon>
        <taxon>Stramenopiles</taxon>
        <taxon>Oomycota</taxon>
        <taxon>Peronosporomycetes</taxon>
        <taxon>Pythiales</taxon>
        <taxon>Pythiaceae</taxon>
    </lineage>
</organism>
<dbReference type="AlphaFoldDB" id="A0AAV2Z862"/>
<dbReference type="PANTHER" id="PTHR13720">
    <property type="entry name" value="WD-40 REPEAT PROTEIN"/>
    <property type="match status" value="1"/>
</dbReference>
<feature type="region of interest" description="Disordered" evidence="6">
    <location>
        <begin position="365"/>
        <end position="403"/>
    </location>
</feature>
<protein>
    <recommendedName>
        <fullName evidence="5">Cilia- and flagella-associated protein 251</fullName>
    </recommendedName>
</protein>
<dbReference type="InterPro" id="IPR015943">
    <property type="entry name" value="WD40/YVTN_repeat-like_dom_sf"/>
</dbReference>
<accession>A0AAV2Z862</accession>
<reference evidence="7" key="1">
    <citation type="submission" date="2022-11" db="EMBL/GenBank/DDBJ databases">
        <authorList>
            <person name="Morgan W.R."/>
            <person name="Tartar A."/>
        </authorList>
    </citation>
    <scope>NUCLEOTIDE SEQUENCE</scope>
    <source>
        <strain evidence="7">ARSEF 373</strain>
    </source>
</reference>
<comment type="subcellular location">
    <subcellularLocation>
        <location evidence="1">Cell projection</location>
        <location evidence="1">Cilium</location>
    </subcellularLocation>
</comment>
<keyword evidence="2" id="KW-0853">WD repeat</keyword>
<evidence type="ECO:0000256" key="5">
    <source>
        <dbReference type="ARBA" id="ARBA00040994"/>
    </source>
</evidence>
<comment type="caution">
    <text evidence="7">The sequence shown here is derived from an EMBL/GenBank/DDBJ whole genome shotgun (WGS) entry which is preliminary data.</text>
</comment>
<keyword evidence="4" id="KW-0966">Cell projection</keyword>
<feature type="compositionally biased region" description="Low complexity" evidence="6">
    <location>
        <begin position="7"/>
        <end position="28"/>
    </location>
</feature>
<feature type="region of interest" description="Disordered" evidence="6">
    <location>
        <begin position="1"/>
        <end position="28"/>
    </location>
</feature>
<name>A0AAV2Z862_9STRA</name>
<sequence>MASTDGNASPNPNATAPPSDTAAGAGTNGAQTNALKLSWTFGFNKDLVSGVHDLSTDGRRAIFYTAAHTGVIYDYAQRQQRLLQGHCHPITCCVVSEDKRWIVTADRGEESMIVVWDAASGHPIKTIFQPHKFGVQAIDMTPDALFIVTLSAVGQSSKTDQLSTGRKHKRFSQELAVWEWTAPATGNSPLYSSLVATEDVQHAVRFNTYDVREIVTNGKQRVIFWNWQEQKLVFYSPSLSQKDFRQVIGNFTQSIFVPDSKQALTGTEDGDLVLWDALQSDMDDMSHLVTHGGRAAARMHDRKAVKIVRLAGSSDVHKKVALTHVMDMDGYLVLGSSDGAVRFYDFDFRLVAWFEDMNAGPVTSVSFANAPTPEQAEDGTDPKHRGRGMGQQPSAARLRGSTDKNDEEFFQVPDFVVATSSAFIVGMSASLFAEHEADKRRGTLLMQGINDEIHGLAAHPMFAQLAVSSYSGVIQLWDYSSRRLIMMRKFETDKFRPQCLTFSPDGRRLFVGFTSGVIKILHAQKLDDVAMFRLSKVAVTDIRINHDCSLFVAIDAHCYMGMWRLKSGTATPGGSAKDNEDDWTYIGRCRSHSKPITGLEFAVAGDGSPLLVSVAEDKTMVQYCLSRSSIVDGVVLTQAPR</sequence>
<evidence type="ECO:0000313" key="7">
    <source>
        <dbReference type="EMBL" id="DBA03566.1"/>
    </source>
</evidence>
<evidence type="ECO:0000256" key="6">
    <source>
        <dbReference type="SAM" id="MobiDB-lite"/>
    </source>
</evidence>
<dbReference type="Proteomes" id="UP001146120">
    <property type="component" value="Unassembled WGS sequence"/>
</dbReference>
<evidence type="ECO:0000313" key="8">
    <source>
        <dbReference type="Proteomes" id="UP001146120"/>
    </source>
</evidence>
<reference evidence="7" key="2">
    <citation type="journal article" date="2023" name="Microbiol Resour">
        <title>Decontamination and Annotation of the Draft Genome Sequence of the Oomycete Lagenidium giganteum ARSEF 373.</title>
        <authorList>
            <person name="Morgan W.R."/>
            <person name="Tartar A."/>
        </authorList>
    </citation>
    <scope>NUCLEOTIDE SEQUENCE</scope>
    <source>
        <strain evidence="7">ARSEF 373</strain>
    </source>
</reference>
<evidence type="ECO:0000256" key="2">
    <source>
        <dbReference type="ARBA" id="ARBA00022574"/>
    </source>
</evidence>
<dbReference type="InterPro" id="IPR011047">
    <property type="entry name" value="Quinoprotein_ADH-like_sf"/>
</dbReference>
<dbReference type="InterPro" id="IPR050630">
    <property type="entry name" value="WD_repeat_EMAP"/>
</dbReference>
<keyword evidence="8" id="KW-1185">Reference proteome</keyword>
<dbReference type="Gene3D" id="2.130.10.10">
    <property type="entry name" value="YVTN repeat-like/Quinoprotein amine dehydrogenase"/>
    <property type="match status" value="2"/>
</dbReference>
<dbReference type="InterPro" id="IPR001680">
    <property type="entry name" value="WD40_rpt"/>
</dbReference>
<proteinExistence type="predicted"/>
<dbReference type="GO" id="GO:0031514">
    <property type="term" value="C:motile cilium"/>
    <property type="evidence" value="ECO:0007669"/>
    <property type="project" value="TreeGrafter"/>
</dbReference>